<dbReference type="AlphaFoldDB" id="A0A9X7I4U0"/>
<dbReference type="Proteomes" id="UP000234781">
    <property type="component" value="Chromosome"/>
</dbReference>
<name>A0A9X7I4U0_NEIPE</name>
<evidence type="ECO:0000313" key="1">
    <source>
        <dbReference type="EMBL" id="WOS97935.1"/>
    </source>
</evidence>
<dbReference type="RefSeq" id="WP_101756427.1">
    <property type="nucleotide sequence ID" value="NZ_CP136962.1"/>
</dbReference>
<gene>
    <name evidence="1" type="ORF">CYJ98_010295</name>
</gene>
<proteinExistence type="predicted"/>
<organism evidence="1 2">
    <name type="scientific">Neisseria perflava</name>
    <dbReference type="NCBI Taxonomy" id="33053"/>
    <lineage>
        <taxon>Bacteria</taxon>
        <taxon>Pseudomonadati</taxon>
        <taxon>Pseudomonadota</taxon>
        <taxon>Betaproteobacteria</taxon>
        <taxon>Neisseriales</taxon>
        <taxon>Neisseriaceae</taxon>
        <taxon>Neisseria</taxon>
    </lineage>
</organism>
<keyword evidence="2" id="KW-1185">Reference proteome</keyword>
<dbReference type="EMBL" id="CP136962">
    <property type="protein sequence ID" value="WOS97935.1"/>
    <property type="molecule type" value="Genomic_DNA"/>
</dbReference>
<sequence length="381" mass="43964">MQWNIPEVPATLVPEVKNKWGKPWMWAATLAFACCCSLLWILLLKKYAIYSLVFPVIWFAALSYRYISSVHRYAAMEAWQKEKDNIRRKWTEWAGKRVAVIDAYVALPSEIALNDVIAETKGNERFDCIAFIDEEDNFERPLCHETAVWQLEERMRSLAEFSKKLTVHIHTPDNDIYEAWQNKLINMSETIGIENLDLTIMPLQDMSGFIDNWFEKSEPEGIHAVLSAWLNPDVDDLEFTETVTWIVFSSLHLAKQNNLPVRAWVQRPITLDDGKQPQLLKKYVDYGLHGEAVDAVWFASSHEEIQQYMDGIKAAGGDWHYDRNSILRHNPGLFMGPLASENQLLMLGLAVENTEQKNQLFGWNTDNGFYMGRLIQAYGNV</sequence>
<protein>
    <submittedName>
        <fullName evidence="1">Uncharacterized protein</fullName>
    </submittedName>
</protein>
<reference evidence="2" key="1">
    <citation type="submission" date="2017-12" db="EMBL/GenBank/DDBJ databases">
        <title>Phylogenetic diversity of female urinary microbiome.</title>
        <authorList>
            <person name="Thomas-White K."/>
            <person name="Wolfe A.J."/>
        </authorList>
    </citation>
    <scope>NUCLEOTIDE SEQUENCE [LARGE SCALE GENOMIC DNA]</scope>
    <source>
        <strain evidence="2">UMB0023</strain>
    </source>
</reference>
<evidence type="ECO:0000313" key="2">
    <source>
        <dbReference type="Proteomes" id="UP000234781"/>
    </source>
</evidence>
<accession>A0A9X7I4U0</accession>